<keyword evidence="3" id="KW-0804">Transcription</keyword>
<keyword evidence="2" id="KW-0238">DNA-binding</keyword>
<dbReference type="PANTHER" id="PTHR46796">
    <property type="entry name" value="HTH-TYPE TRANSCRIPTIONAL ACTIVATOR RHAS-RELATED"/>
    <property type="match status" value="1"/>
</dbReference>
<dbReference type="InterPro" id="IPR009057">
    <property type="entry name" value="Homeodomain-like_sf"/>
</dbReference>
<name>A0ABV3PQ30_9HYPH</name>
<dbReference type="SMART" id="SM00342">
    <property type="entry name" value="HTH_ARAC"/>
    <property type="match status" value="1"/>
</dbReference>
<organism evidence="5 6">
    <name type="scientific">Labrys neptuniae</name>
    <dbReference type="NCBI Taxonomy" id="376174"/>
    <lineage>
        <taxon>Bacteria</taxon>
        <taxon>Pseudomonadati</taxon>
        <taxon>Pseudomonadota</taxon>
        <taxon>Alphaproteobacteria</taxon>
        <taxon>Hyphomicrobiales</taxon>
        <taxon>Xanthobacteraceae</taxon>
        <taxon>Labrys</taxon>
    </lineage>
</organism>
<sequence>MTPREPFAGRLRPVWLLGHGLTSEELALIELRASGRLAAQRRLGPSDPVLLGARALLRLDPDIGPISCFSPLQDSELVLDAAGLDSTEAGAGGMLLRPSNGRMEVVRDGQRTVVSAREAIFLAGGRPASVWLRHVDRVDCLILASERITANMLECSASLRVFPQNNDTLVLLGNYGAALMRGLLPMSGPVLLQHACAYMGDLVDILCGEAEAQTPHTVQDRAAARLNAIKSDIEAHLDDQALNASQIALRHGISTRYLQKLFEGEGETFSEFVLQRRLDRAMRRLQSPDERKRSISEIAFDVGFGDLSYFNRTFRRRFDTSPRLVRAKHRSVLVPPAGSELPDAGSA</sequence>
<evidence type="ECO:0000259" key="4">
    <source>
        <dbReference type="PROSITE" id="PS01124"/>
    </source>
</evidence>
<dbReference type="PRINTS" id="PR00032">
    <property type="entry name" value="HTHARAC"/>
</dbReference>
<feature type="domain" description="HTH araC/xylS-type" evidence="4">
    <location>
        <begin position="227"/>
        <end position="328"/>
    </location>
</feature>
<evidence type="ECO:0000256" key="1">
    <source>
        <dbReference type="ARBA" id="ARBA00023015"/>
    </source>
</evidence>
<dbReference type="PROSITE" id="PS01124">
    <property type="entry name" value="HTH_ARAC_FAMILY_2"/>
    <property type="match status" value="1"/>
</dbReference>
<dbReference type="InterPro" id="IPR020449">
    <property type="entry name" value="Tscrpt_reg_AraC-type_HTH"/>
</dbReference>
<dbReference type="Gene3D" id="1.10.10.60">
    <property type="entry name" value="Homeodomain-like"/>
    <property type="match status" value="1"/>
</dbReference>
<dbReference type="Proteomes" id="UP001555786">
    <property type="component" value="Unassembled WGS sequence"/>
</dbReference>
<dbReference type="SUPFAM" id="SSF46689">
    <property type="entry name" value="Homeodomain-like"/>
    <property type="match status" value="1"/>
</dbReference>
<dbReference type="InterPro" id="IPR050204">
    <property type="entry name" value="AraC_XylS_family_regulators"/>
</dbReference>
<gene>
    <name evidence="5" type="ORF">ABXS05_19510</name>
</gene>
<comment type="caution">
    <text evidence="5">The sequence shown here is derived from an EMBL/GenBank/DDBJ whole genome shotgun (WGS) entry which is preliminary data.</text>
</comment>
<dbReference type="RefSeq" id="WP_367625076.1">
    <property type="nucleotide sequence ID" value="NZ_JBFNQD010000006.1"/>
</dbReference>
<evidence type="ECO:0000313" key="5">
    <source>
        <dbReference type="EMBL" id="MEW9307751.1"/>
    </source>
</evidence>
<dbReference type="InterPro" id="IPR018060">
    <property type="entry name" value="HTH_AraC"/>
</dbReference>
<evidence type="ECO:0000256" key="3">
    <source>
        <dbReference type="ARBA" id="ARBA00023163"/>
    </source>
</evidence>
<evidence type="ECO:0000256" key="2">
    <source>
        <dbReference type="ARBA" id="ARBA00023125"/>
    </source>
</evidence>
<protein>
    <submittedName>
        <fullName evidence="5">AraC family transcriptional regulator</fullName>
    </submittedName>
</protein>
<dbReference type="EMBL" id="JBFNQD010000006">
    <property type="protein sequence ID" value="MEW9307751.1"/>
    <property type="molecule type" value="Genomic_DNA"/>
</dbReference>
<keyword evidence="6" id="KW-1185">Reference proteome</keyword>
<reference evidence="5 6" key="1">
    <citation type="submission" date="2024-07" db="EMBL/GenBank/DDBJ databases">
        <title>Description of Labrys sedimenti sp. nov., isolated from a diclofenac-degrading enrichment culture.</title>
        <authorList>
            <person name="Tancsics A."/>
            <person name="Csepanyi A."/>
        </authorList>
    </citation>
    <scope>NUCLEOTIDE SEQUENCE [LARGE SCALE GENOMIC DNA]</scope>
    <source>
        <strain evidence="5 6">LMG 23578</strain>
    </source>
</reference>
<dbReference type="InterPro" id="IPR018062">
    <property type="entry name" value="HTH_AraC-typ_CS"/>
</dbReference>
<evidence type="ECO:0000313" key="6">
    <source>
        <dbReference type="Proteomes" id="UP001555786"/>
    </source>
</evidence>
<dbReference type="PANTHER" id="PTHR46796:SF6">
    <property type="entry name" value="ARAC SUBFAMILY"/>
    <property type="match status" value="1"/>
</dbReference>
<accession>A0ABV3PQ30</accession>
<proteinExistence type="predicted"/>
<dbReference type="Pfam" id="PF12833">
    <property type="entry name" value="HTH_18"/>
    <property type="match status" value="1"/>
</dbReference>
<keyword evidence="1" id="KW-0805">Transcription regulation</keyword>
<dbReference type="PROSITE" id="PS00041">
    <property type="entry name" value="HTH_ARAC_FAMILY_1"/>
    <property type="match status" value="1"/>
</dbReference>